<dbReference type="Pfam" id="PF05721">
    <property type="entry name" value="PhyH"/>
    <property type="match status" value="1"/>
</dbReference>
<dbReference type="AlphaFoldDB" id="A0AAP7ZLQ8"/>
<dbReference type="Gene3D" id="2.60.120.620">
    <property type="entry name" value="q2cbj1_9rhob like domain"/>
    <property type="match status" value="1"/>
</dbReference>
<dbReference type="GO" id="GO:0005506">
    <property type="term" value="F:iron ion binding"/>
    <property type="evidence" value="ECO:0007669"/>
    <property type="project" value="UniProtKB-ARBA"/>
</dbReference>
<reference evidence="1 2" key="1">
    <citation type="submission" date="2017-04" db="EMBL/GenBank/DDBJ databases">
        <title>Genome Announcement: Closed genomes of Ralstonia solanacearum strains K60, UW551, and UW700.</title>
        <authorList>
            <person name="Hayes M."/>
            <person name="Macintyre A.M."/>
            <person name="Allen C."/>
        </authorList>
    </citation>
    <scope>NUCLEOTIDE SEQUENCE [LARGE SCALE GENOMIC DNA]</scope>
    <source>
        <strain evidence="1 2">UW25</strain>
    </source>
</reference>
<protein>
    <submittedName>
        <fullName evidence="1">Phytanoyl-CoA dioxygenase</fullName>
    </submittedName>
</protein>
<evidence type="ECO:0000313" key="1">
    <source>
        <dbReference type="EMBL" id="OYQ12714.1"/>
    </source>
</evidence>
<keyword evidence="1" id="KW-0560">Oxidoreductase</keyword>
<dbReference type="InterPro" id="IPR008775">
    <property type="entry name" value="Phytyl_CoA_dOase-like"/>
</dbReference>
<organism evidence="1 2">
    <name type="scientific">Ralstonia solanacearum K60</name>
    <dbReference type="NCBI Taxonomy" id="1091042"/>
    <lineage>
        <taxon>Bacteria</taxon>
        <taxon>Pseudomonadati</taxon>
        <taxon>Pseudomonadota</taxon>
        <taxon>Betaproteobacteria</taxon>
        <taxon>Burkholderiales</taxon>
        <taxon>Burkholderiaceae</taxon>
        <taxon>Ralstonia</taxon>
        <taxon>Ralstonia solanacearum species complex</taxon>
    </lineage>
</organism>
<dbReference type="PANTHER" id="PTHR20883">
    <property type="entry name" value="PHYTANOYL-COA DIOXYGENASE DOMAIN CONTAINING 1"/>
    <property type="match status" value="1"/>
</dbReference>
<name>A0AAP7ZLQ8_RALSL</name>
<comment type="caution">
    <text evidence="1">The sequence shown here is derived from an EMBL/GenBank/DDBJ whole genome shotgun (WGS) entry which is preliminary data.</text>
</comment>
<dbReference type="Proteomes" id="UP000216164">
    <property type="component" value="Unassembled WGS sequence"/>
</dbReference>
<evidence type="ECO:0000313" key="2">
    <source>
        <dbReference type="Proteomes" id="UP000216164"/>
    </source>
</evidence>
<accession>A0AAP7ZLQ8</accession>
<dbReference type="GO" id="GO:0016706">
    <property type="term" value="F:2-oxoglutarate-dependent dioxygenase activity"/>
    <property type="evidence" value="ECO:0007669"/>
    <property type="project" value="UniProtKB-ARBA"/>
</dbReference>
<dbReference type="SUPFAM" id="SSF51197">
    <property type="entry name" value="Clavaminate synthase-like"/>
    <property type="match status" value="1"/>
</dbReference>
<gene>
    <name evidence="1" type="ORF">B7R77_05240</name>
</gene>
<dbReference type="EMBL" id="NCTK01000001">
    <property type="protein sequence ID" value="OYQ12714.1"/>
    <property type="molecule type" value="Genomic_DNA"/>
</dbReference>
<dbReference type="PANTHER" id="PTHR20883:SF46">
    <property type="entry name" value="PHYTANOYL-COA HYDROXYLASE"/>
    <property type="match status" value="1"/>
</dbReference>
<sequence length="295" mass="32118">MLTFPPVSGLTPMQAACLPSPADCEAYAQRGWHVSGTILPAALLDAAAEDIARYRRGERDARIPTPATAHDWTESSGQVIRINGYLSLQMRAIRDLVAYPPIAAIAGLLAPTTEIRLFHDRLIVKPGGLTPDATETGWHTDTAYWGSASSAKLLTAWIPLADCGAAQGTLAVVEGSHRWPSISMERRFLTPDAHGRVPDALVPSGVEPAVRVLPVARGQIVFHHSRVLHRSEPNRSPAARVALAVHLQDAGNRYRPWIQENGRRAMHSNELLCRQNPDGLPDFGDPAVFPVLWRA</sequence>
<proteinExistence type="predicted"/>
<keyword evidence="1" id="KW-0223">Dioxygenase</keyword>